<proteinExistence type="inferred from homology"/>
<organism evidence="3 4">
    <name type="scientific">Paenibacillus nasutitermitis</name>
    <dbReference type="NCBI Taxonomy" id="1652958"/>
    <lineage>
        <taxon>Bacteria</taxon>
        <taxon>Bacillati</taxon>
        <taxon>Bacillota</taxon>
        <taxon>Bacilli</taxon>
        <taxon>Bacillales</taxon>
        <taxon>Paenibacillaceae</taxon>
        <taxon>Paenibacillus</taxon>
    </lineage>
</organism>
<comment type="caution">
    <text evidence="3">The sequence shown here is derived from an EMBL/GenBank/DDBJ whole genome shotgun (WGS) entry which is preliminary data.</text>
</comment>
<dbReference type="AlphaFoldDB" id="A0A916ZH92"/>
<dbReference type="Gene3D" id="3.30.530.20">
    <property type="match status" value="1"/>
</dbReference>
<reference evidence="3" key="1">
    <citation type="journal article" date="2014" name="Int. J. Syst. Evol. Microbiol.">
        <title>Complete genome sequence of Corynebacterium casei LMG S-19264T (=DSM 44701T), isolated from a smear-ripened cheese.</title>
        <authorList>
            <consortium name="US DOE Joint Genome Institute (JGI-PGF)"/>
            <person name="Walter F."/>
            <person name="Albersmeier A."/>
            <person name="Kalinowski J."/>
            <person name="Ruckert C."/>
        </authorList>
    </citation>
    <scope>NUCLEOTIDE SEQUENCE</scope>
    <source>
        <strain evidence="3">CGMCC 1.15178</strain>
    </source>
</reference>
<dbReference type="Pfam" id="PF08327">
    <property type="entry name" value="AHSA1"/>
    <property type="match status" value="1"/>
</dbReference>
<dbReference type="SUPFAM" id="SSF55961">
    <property type="entry name" value="Bet v1-like"/>
    <property type="match status" value="1"/>
</dbReference>
<evidence type="ECO:0000256" key="1">
    <source>
        <dbReference type="ARBA" id="ARBA00006817"/>
    </source>
</evidence>
<dbReference type="EMBL" id="BMHP01000009">
    <property type="protein sequence ID" value="GGD97403.1"/>
    <property type="molecule type" value="Genomic_DNA"/>
</dbReference>
<dbReference type="InterPro" id="IPR013538">
    <property type="entry name" value="ASHA1/2-like_C"/>
</dbReference>
<feature type="domain" description="Activator of Hsp90 ATPase homologue 1/2-like C-terminal" evidence="2">
    <location>
        <begin position="17"/>
        <end position="139"/>
    </location>
</feature>
<evidence type="ECO:0000259" key="2">
    <source>
        <dbReference type="Pfam" id="PF08327"/>
    </source>
</evidence>
<dbReference type="Proteomes" id="UP000612456">
    <property type="component" value="Unassembled WGS sequence"/>
</dbReference>
<gene>
    <name evidence="3" type="ORF">GCM10010911_65170</name>
</gene>
<sequence length="144" mass="16320">MGTNSPVTITVEAIVQAPVESVWKYWTEPKHIMQWNKASDDWHTPFAENDLKAGGKFVSRMEAKDGSFGFDFGGVYDEVNVNKNLSYTLGDGRKVKVDFIRQDNDTQIIESFEAEETNAAEMQQAGWQAILDNFKKYAETAKEE</sequence>
<dbReference type="InterPro" id="IPR023393">
    <property type="entry name" value="START-like_dom_sf"/>
</dbReference>
<accession>A0A916ZH92</accession>
<name>A0A916ZH92_9BACL</name>
<protein>
    <submittedName>
        <fullName evidence="3">Activator of HSP90 ATPase</fullName>
    </submittedName>
</protein>
<evidence type="ECO:0000313" key="3">
    <source>
        <dbReference type="EMBL" id="GGD97403.1"/>
    </source>
</evidence>
<comment type="similarity">
    <text evidence="1">Belongs to the AHA1 family.</text>
</comment>
<evidence type="ECO:0000313" key="4">
    <source>
        <dbReference type="Proteomes" id="UP000612456"/>
    </source>
</evidence>
<keyword evidence="4" id="KW-1185">Reference proteome</keyword>
<reference evidence="3" key="2">
    <citation type="submission" date="2020-09" db="EMBL/GenBank/DDBJ databases">
        <authorList>
            <person name="Sun Q."/>
            <person name="Zhou Y."/>
        </authorList>
    </citation>
    <scope>NUCLEOTIDE SEQUENCE</scope>
    <source>
        <strain evidence="3">CGMCC 1.15178</strain>
    </source>
</reference>
<dbReference type="CDD" id="cd08897">
    <property type="entry name" value="SRPBCC_CalC_Aha1-like_4"/>
    <property type="match status" value="1"/>
</dbReference>
<dbReference type="RefSeq" id="WP_188999275.1">
    <property type="nucleotide sequence ID" value="NZ_BMHP01000009.1"/>
</dbReference>